<dbReference type="Proteomes" id="UP001198701">
    <property type="component" value="Unassembled WGS sequence"/>
</dbReference>
<dbReference type="EMBL" id="JAJHPV010000021">
    <property type="protein sequence ID" value="MCC6073108.1"/>
    <property type="molecule type" value="Genomic_DNA"/>
</dbReference>
<dbReference type="RefSeq" id="WP_229434225.1">
    <property type="nucleotide sequence ID" value="NZ_JAJHPV010000021.1"/>
</dbReference>
<accession>A0ABS8IZK3</accession>
<dbReference type="Gene3D" id="3.40.50.1820">
    <property type="entry name" value="alpha/beta hydrolase"/>
    <property type="match status" value="1"/>
</dbReference>
<dbReference type="InterPro" id="IPR029058">
    <property type="entry name" value="AB_hydrolase_fold"/>
</dbReference>
<sequence length="292" mass="31969">MKRHLVFVHGRAQHGKDALALKQEWILSLKAGLAKSGLALPIGEDEIRFPYYGDTLDQMVKGASAEDAVDIVVRGVPLSSSEEAFFKEYLGELKEAGLIPEEALRGLPVERGPLNWGWVQAILSVLDKSVPFASAAGVALFTNDVFQYLHRKELRTEMDDGVRSAFVPGSEAVVVSHSLGTVVAYNVLKNDPPRADLNVPLFVTLGSPLAISAVKAKLQPVSHPATVRHWFNAMDERDVVSLYPLTSEHFAVFPPIENLTTVENFTENRHGISGYLSDKDVARRIHAALIAP</sequence>
<dbReference type="SUPFAM" id="SSF53474">
    <property type="entry name" value="alpha/beta-Hydrolases"/>
    <property type="match status" value="1"/>
</dbReference>
<comment type="caution">
    <text evidence="1">The sequence shown here is derived from an EMBL/GenBank/DDBJ whole genome shotgun (WGS) entry which is preliminary data.</text>
</comment>
<name>A0ABS8IZK3_9BURK</name>
<evidence type="ECO:0008006" key="3">
    <source>
        <dbReference type="Google" id="ProtNLM"/>
    </source>
</evidence>
<evidence type="ECO:0000313" key="1">
    <source>
        <dbReference type="EMBL" id="MCC6073108.1"/>
    </source>
</evidence>
<protein>
    <recommendedName>
        <fullName evidence="3">Alpha/beta hydrolase</fullName>
    </recommendedName>
</protein>
<gene>
    <name evidence="1" type="ORF">LMJ30_19430</name>
</gene>
<organism evidence="1 2">
    <name type="scientific">Massilia agrisoli</name>
    <dbReference type="NCBI Taxonomy" id="2892444"/>
    <lineage>
        <taxon>Bacteria</taxon>
        <taxon>Pseudomonadati</taxon>
        <taxon>Pseudomonadota</taxon>
        <taxon>Betaproteobacteria</taxon>
        <taxon>Burkholderiales</taxon>
        <taxon>Oxalobacteraceae</taxon>
        <taxon>Telluria group</taxon>
        <taxon>Massilia</taxon>
    </lineage>
</organism>
<evidence type="ECO:0000313" key="2">
    <source>
        <dbReference type="Proteomes" id="UP001198701"/>
    </source>
</evidence>
<keyword evidence="2" id="KW-1185">Reference proteome</keyword>
<reference evidence="1 2" key="1">
    <citation type="submission" date="2021-11" db="EMBL/GenBank/DDBJ databases">
        <authorList>
            <person name="Huq M.A."/>
        </authorList>
    </citation>
    <scope>NUCLEOTIDE SEQUENCE [LARGE SCALE GENOMIC DNA]</scope>
    <source>
        <strain evidence="1 2">MAHUQ-52</strain>
    </source>
</reference>
<proteinExistence type="predicted"/>